<dbReference type="EMBL" id="JAULSV010000006">
    <property type="protein sequence ID" value="KAK0642104.1"/>
    <property type="molecule type" value="Genomic_DNA"/>
</dbReference>
<gene>
    <name evidence="2" type="ORF">B0T16DRAFT_421027</name>
</gene>
<organism evidence="2 3">
    <name type="scientific">Cercophora newfieldiana</name>
    <dbReference type="NCBI Taxonomy" id="92897"/>
    <lineage>
        <taxon>Eukaryota</taxon>
        <taxon>Fungi</taxon>
        <taxon>Dikarya</taxon>
        <taxon>Ascomycota</taxon>
        <taxon>Pezizomycotina</taxon>
        <taxon>Sordariomycetes</taxon>
        <taxon>Sordariomycetidae</taxon>
        <taxon>Sordariales</taxon>
        <taxon>Lasiosphaeriaceae</taxon>
        <taxon>Cercophora</taxon>
    </lineage>
</organism>
<evidence type="ECO:0000313" key="3">
    <source>
        <dbReference type="Proteomes" id="UP001174936"/>
    </source>
</evidence>
<dbReference type="AlphaFoldDB" id="A0AA39XXI3"/>
<feature type="region of interest" description="Disordered" evidence="1">
    <location>
        <begin position="80"/>
        <end position="99"/>
    </location>
</feature>
<name>A0AA39XXI3_9PEZI</name>
<reference evidence="2" key="1">
    <citation type="submission" date="2023-06" db="EMBL/GenBank/DDBJ databases">
        <title>Genome-scale phylogeny and comparative genomics of the fungal order Sordariales.</title>
        <authorList>
            <consortium name="Lawrence Berkeley National Laboratory"/>
            <person name="Hensen N."/>
            <person name="Bonometti L."/>
            <person name="Westerberg I."/>
            <person name="Brannstrom I.O."/>
            <person name="Guillou S."/>
            <person name="Cros-Aarteil S."/>
            <person name="Calhoun S."/>
            <person name="Haridas S."/>
            <person name="Kuo A."/>
            <person name="Mondo S."/>
            <person name="Pangilinan J."/>
            <person name="Riley R."/>
            <person name="Labutti K."/>
            <person name="Andreopoulos B."/>
            <person name="Lipzen A."/>
            <person name="Chen C."/>
            <person name="Yanf M."/>
            <person name="Daum C."/>
            <person name="Ng V."/>
            <person name="Clum A."/>
            <person name="Steindorff A."/>
            <person name="Ohm R."/>
            <person name="Martin F."/>
            <person name="Silar P."/>
            <person name="Natvig D."/>
            <person name="Lalanne C."/>
            <person name="Gautier V."/>
            <person name="Ament-Velasquez S.L."/>
            <person name="Kruys A."/>
            <person name="Hutchinson M.I."/>
            <person name="Powell A.J."/>
            <person name="Barry K."/>
            <person name="Miller A.N."/>
            <person name="Grigoriev I.V."/>
            <person name="Debuchy R."/>
            <person name="Gladieux P."/>
            <person name="Thoren M.H."/>
            <person name="Johannesson H."/>
        </authorList>
    </citation>
    <scope>NUCLEOTIDE SEQUENCE</scope>
    <source>
        <strain evidence="2">SMH2532-1</strain>
    </source>
</reference>
<proteinExistence type="predicted"/>
<sequence>MASLNQKRSSDELGDSGPPSQPRSNKRPRGARGSSIAKGTTPPNTSSPPIRNAAGPNSIHTTQETPAETAALIDAPRETPQNATLPHARSSKKPPRPSAVIGLSTATYLLSPTDFRATIAAMPEAELRNFLASHVAHAPKGSVARQVAASYDERHKPRPEKHIIFTSMVHDYILGPLAALLDSAADGTAADSDVAPAAEPELDRADSDETKLGLDRLRNLLQSPDGFFSNIKLIHSQAIPAESFATRVSALTALVSITQFLIDRQLLVGETARDLFDEGTIGMVFQSICSNLTALERSLVLEIEPFRETLESQVEYFRKIEAFSGVVKGYNLLKMADNAETRAEPVALGPYVEDLDGYEGVSLIGDSMGL</sequence>
<protein>
    <submittedName>
        <fullName evidence="2">Uncharacterized protein</fullName>
    </submittedName>
</protein>
<evidence type="ECO:0000313" key="2">
    <source>
        <dbReference type="EMBL" id="KAK0642104.1"/>
    </source>
</evidence>
<feature type="compositionally biased region" description="Polar residues" evidence="1">
    <location>
        <begin position="37"/>
        <end position="49"/>
    </location>
</feature>
<dbReference type="Proteomes" id="UP001174936">
    <property type="component" value="Unassembled WGS sequence"/>
</dbReference>
<evidence type="ECO:0000256" key="1">
    <source>
        <dbReference type="SAM" id="MobiDB-lite"/>
    </source>
</evidence>
<feature type="region of interest" description="Disordered" evidence="1">
    <location>
        <begin position="1"/>
        <end position="63"/>
    </location>
</feature>
<accession>A0AA39XXI3</accession>
<comment type="caution">
    <text evidence="2">The sequence shown here is derived from an EMBL/GenBank/DDBJ whole genome shotgun (WGS) entry which is preliminary data.</text>
</comment>
<keyword evidence="3" id="KW-1185">Reference proteome</keyword>